<dbReference type="SMART" id="SM00862">
    <property type="entry name" value="Trans_reg_C"/>
    <property type="match status" value="1"/>
</dbReference>
<keyword evidence="3 5" id="KW-0238">DNA-binding</keyword>
<evidence type="ECO:0000256" key="5">
    <source>
        <dbReference type="PROSITE-ProRule" id="PRU01091"/>
    </source>
</evidence>
<dbReference type="RefSeq" id="WP_203727093.1">
    <property type="nucleotide sequence ID" value="NZ_BAAATX010000014.1"/>
</dbReference>
<dbReference type="EMBL" id="BOML01000022">
    <property type="protein sequence ID" value="GIE01431.1"/>
    <property type="molecule type" value="Genomic_DNA"/>
</dbReference>
<comment type="similarity">
    <text evidence="1">Belongs to the AfsR/DnrI/RedD regulatory family.</text>
</comment>
<comment type="caution">
    <text evidence="7">The sequence shown here is derived from an EMBL/GenBank/DDBJ whole genome shotgun (WGS) entry which is preliminary data.</text>
</comment>
<dbReference type="SUPFAM" id="SSF46894">
    <property type="entry name" value="C-terminal effector domain of the bipartite response regulators"/>
    <property type="match status" value="1"/>
</dbReference>
<reference evidence="7 8" key="1">
    <citation type="submission" date="2021-01" db="EMBL/GenBank/DDBJ databases">
        <title>Whole genome shotgun sequence of Actinoplanes durhamensis NBRC 14914.</title>
        <authorList>
            <person name="Komaki H."/>
            <person name="Tamura T."/>
        </authorList>
    </citation>
    <scope>NUCLEOTIDE SEQUENCE [LARGE SCALE GENOMIC DNA]</scope>
    <source>
        <strain evidence="7 8">NBRC 14914</strain>
    </source>
</reference>
<evidence type="ECO:0000313" key="8">
    <source>
        <dbReference type="Proteomes" id="UP000637628"/>
    </source>
</evidence>
<evidence type="ECO:0000259" key="6">
    <source>
        <dbReference type="PROSITE" id="PS51755"/>
    </source>
</evidence>
<dbReference type="CDD" id="cd15831">
    <property type="entry name" value="BTAD"/>
    <property type="match status" value="1"/>
</dbReference>
<accession>A0ABQ3YV67</accession>
<dbReference type="InterPro" id="IPR005158">
    <property type="entry name" value="BTAD"/>
</dbReference>
<evidence type="ECO:0000313" key="7">
    <source>
        <dbReference type="EMBL" id="GIE01431.1"/>
    </source>
</evidence>
<dbReference type="Proteomes" id="UP000637628">
    <property type="component" value="Unassembled WGS sequence"/>
</dbReference>
<proteinExistence type="inferred from homology"/>
<dbReference type="Gene3D" id="1.25.40.10">
    <property type="entry name" value="Tetratricopeptide repeat domain"/>
    <property type="match status" value="1"/>
</dbReference>
<dbReference type="SUPFAM" id="SSF48452">
    <property type="entry name" value="TPR-like"/>
    <property type="match status" value="1"/>
</dbReference>
<dbReference type="PANTHER" id="PTHR35807:SF1">
    <property type="entry name" value="TRANSCRIPTIONAL REGULATOR REDD"/>
    <property type="match status" value="1"/>
</dbReference>
<dbReference type="Pfam" id="PF03704">
    <property type="entry name" value="BTAD"/>
    <property type="match status" value="1"/>
</dbReference>
<evidence type="ECO:0000256" key="3">
    <source>
        <dbReference type="ARBA" id="ARBA00023125"/>
    </source>
</evidence>
<dbReference type="PROSITE" id="PS51755">
    <property type="entry name" value="OMPR_PHOB"/>
    <property type="match status" value="1"/>
</dbReference>
<dbReference type="InterPro" id="IPR011990">
    <property type="entry name" value="TPR-like_helical_dom_sf"/>
</dbReference>
<feature type="DNA-binding region" description="OmpR/PhoB-type" evidence="5">
    <location>
        <begin position="1"/>
        <end position="96"/>
    </location>
</feature>
<name>A0ABQ3YV67_9ACTN</name>
<organism evidence="7 8">
    <name type="scientific">Paractinoplanes durhamensis</name>
    <dbReference type="NCBI Taxonomy" id="113563"/>
    <lineage>
        <taxon>Bacteria</taxon>
        <taxon>Bacillati</taxon>
        <taxon>Actinomycetota</taxon>
        <taxon>Actinomycetes</taxon>
        <taxon>Micromonosporales</taxon>
        <taxon>Micromonosporaceae</taxon>
        <taxon>Paractinoplanes</taxon>
    </lineage>
</organism>
<dbReference type="PANTHER" id="PTHR35807">
    <property type="entry name" value="TRANSCRIPTIONAL REGULATOR REDD-RELATED"/>
    <property type="match status" value="1"/>
</dbReference>
<evidence type="ECO:0000256" key="4">
    <source>
        <dbReference type="ARBA" id="ARBA00023163"/>
    </source>
</evidence>
<gene>
    <name evidence="7" type="ORF">Adu01nite_27810</name>
</gene>
<evidence type="ECO:0000256" key="1">
    <source>
        <dbReference type="ARBA" id="ARBA00005820"/>
    </source>
</evidence>
<dbReference type="InterPro" id="IPR001867">
    <property type="entry name" value="OmpR/PhoB-type_DNA-bd"/>
</dbReference>
<feature type="domain" description="OmpR/PhoB-type" evidence="6">
    <location>
        <begin position="1"/>
        <end position="96"/>
    </location>
</feature>
<dbReference type="SMART" id="SM01043">
    <property type="entry name" value="BTAD"/>
    <property type="match status" value="1"/>
</dbReference>
<evidence type="ECO:0000256" key="2">
    <source>
        <dbReference type="ARBA" id="ARBA00023015"/>
    </source>
</evidence>
<dbReference type="Pfam" id="PF00486">
    <property type="entry name" value="Trans_reg_C"/>
    <property type="match status" value="1"/>
</dbReference>
<dbReference type="InterPro" id="IPR036388">
    <property type="entry name" value="WH-like_DNA-bd_sf"/>
</dbReference>
<keyword evidence="2" id="KW-0805">Transcription regulation</keyword>
<dbReference type="InterPro" id="IPR016032">
    <property type="entry name" value="Sig_transdc_resp-reg_C-effctor"/>
</dbReference>
<dbReference type="InterPro" id="IPR027417">
    <property type="entry name" value="P-loop_NTPase"/>
</dbReference>
<dbReference type="PRINTS" id="PR00364">
    <property type="entry name" value="DISEASERSIST"/>
</dbReference>
<keyword evidence="4" id="KW-0804">Transcription</keyword>
<sequence>MEIRLLGPIEIIIEGRALDVGAPQQRLVLTALAADAGRLIGTESLIDRVWETAPDGARRTLQVHLSRLRRFLDDAQTDDRAPVQVLRRSGGYLLDIDPDRVDAHRFRRLVEQAHERHRSDLERVKLLAEAMDLWRGPALADLPGQWAGTVRQAWQQQYLDAVQEWTSASIRVGDVSAPLARLAAMTGEYPLIESLAAAYLRALYASGRASDALDHYAVIRQHLAEKLGTDPGPQLQHLYRQILAADPALTADPAPPAAEAHPRWTPHQLPATTPAFTGRTTELAHLDRAQDDAHAVVTVIDGMAGVGKTALAVEAAHRIAGRYPDGQLYLDLRGYTEGAEPIEPAGALDHLLRAMGVPEQEIPAGTDGRAGLYRTLLAGRQMLILLDNAAGESQVAPLLPGAPGCLVLATSRRQLAGLDHARRFFLDTMALPDAVTLLIRGAGIDEPLRERCPDQLIELAELCGRLPLAIRIAAARLRSHPTWTPGHLVERLRDRRHRLAELEAGQRSVAAALDLSYRRLSPRQQHAYQRLGLHSGPDIDERSTAALLDSSPIAATQILDQLLDANLLLEPAAGRYRFHDLTRAHAAHTAARDRTGDDRLRS</sequence>
<dbReference type="InterPro" id="IPR051677">
    <property type="entry name" value="AfsR-DnrI-RedD_regulator"/>
</dbReference>
<keyword evidence="8" id="KW-1185">Reference proteome</keyword>
<protein>
    <recommendedName>
        <fullName evidence="6">OmpR/PhoB-type domain-containing protein</fullName>
    </recommendedName>
</protein>
<dbReference type="SUPFAM" id="SSF52540">
    <property type="entry name" value="P-loop containing nucleoside triphosphate hydrolases"/>
    <property type="match status" value="1"/>
</dbReference>
<dbReference type="Gene3D" id="1.10.10.10">
    <property type="entry name" value="Winged helix-like DNA-binding domain superfamily/Winged helix DNA-binding domain"/>
    <property type="match status" value="1"/>
</dbReference>
<dbReference type="Gene3D" id="3.40.50.300">
    <property type="entry name" value="P-loop containing nucleotide triphosphate hydrolases"/>
    <property type="match status" value="1"/>
</dbReference>